<gene>
    <name evidence="2" type="ORF">FKW44_001612</name>
</gene>
<reference evidence="3" key="1">
    <citation type="submission" date="2021-01" db="EMBL/GenBank/DDBJ databases">
        <title>Caligus Genome Assembly.</title>
        <authorList>
            <person name="Gallardo-Escarate C."/>
        </authorList>
    </citation>
    <scope>NUCLEOTIDE SEQUENCE [LARGE SCALE GENOMIC DNA]</scope>
</reference>
<evidence type="ECO:0000313" key="2">
    <source>
        <dbReference type="EMBL" id="QQP56818.1"/>
    </source>
</evidence>
<dbReference type="Proteomes" id="UP000595437">
    <property type="component" value="Chromosome 1"/>
</dbReference>
<feature type="region of interest" description="Disordered" evidence="1">
    <location>
        <begin position="24"/>
        <end position="49"/>
    </location>
</feature>
<evidence type="ECO:0000313" key="3">
    <source>
        <dbReference type="Proteomes" id="UP000595437"/>
    </source>
</evidence>
<evidence type="ECO:0000256" key="1">
    <source>
        <dbReference type="SAM" id="MobiDB-lite"/>
    </source>
</evidence>
<dbReference type="AlphaFoldDB" id="A0A7T8KIZ5"/>
<dbReference type="EMBL" id="CP045890">
    <property type="protein sequence ID" value="QQP56818.1"/>
    <property type="molecule type" value="Genomic_DNA"/>
</dbReference>
<proteinExistence type="predicted"/>
<keyword evidence="3" id="KW-1185">Reference proteome</keyword>
<protein>
    <submittedName>
        <fullName evidence="2">Uncharacterized protein</fullName>
    </submittedName>
</protein>
<sequence>MGPWAPPNPIGVFWGHKSTANGSSCSAEHNPIGGGISNPKNTPIVFGGT</sequence>
<name>A0A7T8KIZ5_CALRO</name>
<accession>A0A7T8KIZ5</accession>
<organism evidence="2 3">
    <name type="scientific">Caligus rogercresseyi</name>
    <name type="common">Sea louse</name>
    <dbReference type="NCBI Taxonomy" id="217165"/>
    <lineage>
        <taxon>Eukaryota</taxon>
        <taxon>Metazoa</taxon>
        <taxon>Ecdysozoa</taxon>
        <taxon>Arthropoda</taxon>
        <taxon>Crustacea</taxon>
        <taxon>Multicrustacea</taxon>
        <taxon>Hexanauplia</taxon>
        <taxon>Copepoda</taxon>
        <taxon>Siphonostomatoida</taxon>
        <taxon>Caligidae</taxon>
        <taxon>Caligus</taxon>
    </lineage>
</organism>